<dbReference type="GO" id="GO:0005524">
    <property type="term" value="F:ATP binding"/>
    <property type="evidence" value="ECO:0007669"/>
    <property type="project" value="InterPro"/>
</dbReference>
<evidence type="ECO:0000259" key="1">
    <source>
        <dbReference type="Pfam" id="PF01326"/>
    </source>
</evidence>
<evidence type="ECO:0000313" key="3">
    <source>
        <dbReference type="Proteomes" id="UP000004477"/>
    </source>
</evidence>
<proteinExistence type="predicted"/>
<dbReference type="InterPro" id="IPR051549">
    <property type="entry name" value="PEP_Utilizing_Enz"/>
</dbReference>
<gene>
    <name evidence="2" type="ORF">PREVCOP_06125</name>
</gene>
<feature type="domain" description="Pyruvate phosphate dikinase AMP/ATP-binding" evidence="1">
    <location>
        <begin position="481"/>
        <end position="853"/>
    </location>
</feature>
<accession>D1PFW7</accession>
<dbReference type="AlphaFoldDB" id="D1PFW7"/>
<dbReference type="PANTHER" id="PTHR43615">
    <property type="entry name" value="PHOSPHOENOLPYRUVATE SYNTHASE-RELATED"/>
    <property type="match status" value="1"/>
</dbReference>
<dbReference type="PANTHER" id="PTHR43615:SF1">
    <property type="entry name" value="PPDK_N DOMAIN-CONTAINING PROTEIN"/>
    <property type="match status" value="1"/>
</dbReference>
<dbReference type="Gene3D" id="3.30.1490.20">
    <property type="entry name" value="ATP-grasp fold, A domain"/>
    <property type="match status" value="1"/>
</dbReference>
<dbReference type="InterPro" id="IPR002192">
    <property type="entry name" value="PPDK_AMP/ATP-bd"/>
</dbReference>
<dbReference type="GO" id="GO:0016301">
    <property type="term" value="F:kinase activity"/>
    <property type="evidence" value="ECO:0007669"/>
    <property type="project" value="UniProtKB-KW"/>
</dbReference>
<dbReference type="Pfam" id="PF01326">
    <property type="entry name" value="PPDK_N"/>
    <property type="match status" value="1"/>
</dbReference>
<dbReference type="PaxDb" id="537011-PREVCOP_06125"/>
<dbReference type="InterPro" id="IPR013815">
    <property type="entry name" value="ATP_grasp_subdomain_1"/>
</dbReference>
<dbReference type="SUPFAM" id="SSF56059">
    <property type="entry name" value="Glutathione synthetase ATP-binding domain-like"/>
    <property type="match status" value="1"/>
</dbReference>
<keyword evidence="2" id="KW-0670">Pyruvate</keyword>
<keyword evidence="3" id="KW-1185">Reference proteome</keyword>
<dbReference type="HOGENOM" id="CLU_012339_0_0_10"/>
<comment type="caution">
    <text evidence="2">The sequence shown here is derived from an EMBL/GenBank/DDBJ whole genome shotgun (WGS) entry which is preliminary data.</text>
</comment>
<dbReference type="STRING" id="537011.PREVCOP_06125"/>
<reference evidence="2" key="1">
    <citation type="submission" date="2009-11" db="EMBL/GenBank/DDBJ databases">
        <authorList>
            <person name="Weinstock G."/>
            <person name="Sodergren E."/>
            <person name="Clifton S."/>
            <person name="Fulton L."/>
            <person name="Fulton B."/>
            <person name="Courtney L."/>
            <person name="Fronick C."/>
            <person name="Harrison M."/>
            <person name="Strong C."/>
            <person name="Farmer C."/>
            <person name="Delahaunty K."/>
            <person name="Markovic C."/>
            <person name="Hall O."/>
            <person name="Minx P."/>
            <person name="Tomlinson C."/>
            <person name="Mitreva M."/>
            <person name="Nelson J."/>
            <person name="Hou S."/>
            <person name="Wollam A."/>
            <person name="Pepin K.H."/>
            <person name="Johnson M."/>
            <person name="Bhonagiri V."/>
            <person name="Nash W.E."/>
            <person name="Warren W."/>
            <person name="Chinwalla A."/>
            <person name="Mardis E.R."/>
            <person name="Wilson R.K."/>
        </authorList>
    </citation>
    <scope>NUCLEOTIDE SEQUENCE [LARGE SCALE GENOMIC DNA]</scope>
    <source>
        <strain evidence="2">DSM 18205</strain>
    </source>
</reference>
<evidence type="ECO:0000313" key="2">
    <source>
        <dbReference type="EMBL" id="EFB34406.1"/>
    </source>
</evidence>
<organism evidence="2 3">
    <name type="scientific">Segatella copri DSM 18205</name>
    <dbReference type="NCBI Taxonomy" id="537011"/>
    <lineage>
        <taxon>Bacteria</taxon>
        <taxon>Pseudomonadati</taxon>
        <taxon>Bacteroidota</taxon>
        <taxon>Bacteroidia</taxon>
        <taxon>Bacteroidales</taxon>
        <taxon>Prevotellaceae</taxon>
        <taxon>Segatella</taxon>
    </lineage>
</organism>
<dbReference type="EMBL" id="ACBX02000037">
    <property type="protein sequence ID" value="EFB34406.1"/>
    <property type="molecule type" value="Genomic_DNA"/>
</dbReference>
<name>D1PFW7_9BACT</name>
<sequence length="1034" mass="118342">MLKDASKSQKISIFAQTLTSFMENNIPQEWNKFYLKDVSFVNLMMRRIYNVLIVANPYDAFMLEDDGRIEEKIYNEYMELGLRYPPTFTQVSTTEEAAAVLRSTVIDLVICMPGNADNDAFDVARDIKGKFPNIHCVVLTPFSHGITKRMQNEDLSIFDYVFCWLGNTNLILSIIKLIEDKMNLEHDIQEAGVQMILLVEDSIRFYSSILPNLYNYILEQSKNFSQEALNRHAATMRMRGRPKVVLARTYEEAQKLYDKYSDNTLGVISDARFPLKSAAKAFGNEVMPEVKPKHRTDTFGREKCPDAGLQLFRYIRKNDPFVPLIIESSESENRAKAEAEGFRFVDKNSKKMSVDLRRLMEEHMGFGDFIFRDPETHEEIMRIHSLKELQDNIFNIPNDSMLYHISRNHMSRWLCARAIFPVSAFLKHVTWEKLQDVDAHRQIIFDAIVQYRHMKNIGVVAVFDRMKFDKYAHFARIGEGSLGGKGRGLAFLDNIIKRHPEFNQYENATVQIPKTVVLCTDIFDEFMMSNNLYPIALSDASDDEILKHFLHAQLPDSLIADFFTFFEATRSPIAIRSSSLLEDAHYQPFAGIYSTYMIPYLEDKYQMLQMLACAIKGVYASVFYRDSKAYMTATSNVIDQEKMAVILQQVVGKDYGTRFYPTMSGVLRSLNYYPIGDEEAEEGIASLALGLGKYIVDGGQTLRVCPYHPNQVLQTSETELALRDTQTQFYALDMKHVGNDFKVDDGFNILKLRVKDAVEDQSLTYIASTFDPYDQVINDGVYENGRKLITFSSVLQHGVMPLPEILQMSMKYGAGAMRRPVEIEFACNINNDRTCEFYLLQIRPIVDAKEMLDEDVKAIPDSDCLLRSHNSLGHGISEDVVDVVYVKYDDHFSAMNNFYVADDIERINRKFLADGKNYVLIGPGRWGSSDHYLGVPVKWPHISAARVIVEVALKNYNIDPSQGTHFFQNLTSFGVGYFTVDTNTGEGGFVNKEILDAMPAVEETQYVRHVRFEHPMRILMDGKKQEGAVLIPKE</sequence>
<dbReference type="Proteomes" id="UP000004477">
    <property type="component" value="Unassembled WGS sequence"/>
</dbReference>
<protein>
    <submittedName>
        <fullName evidence="2">Pyruvate phosphate dikinase, PEP/pyruvate binding domain protein</fullName>
    </submittedName>
</protein>